<keyword evidence="2" id="KW-1185">Reference proteome</keyword>
<proteinExistence type="predicted"/>
<protein>
    <submittedName>
        <fullName evidence="1">Uncharacterized protein</fullName>
    </submittedName>
</protein>
<evidence type="ECO:0000313" key="2">
    <source>
        <dbReference type="Proteomes" id="UP001200470"/>
    </source>
</evidence>
<dbReference type="RefSeq" id="WP_301638029.1">
    <property type="nucleotide sequence ID" value="NZ_JADYTN010000011.1"/>
</dbReference>
<organism evidence="1 2">
    <name type="scientific">Xylanibacter brevis</name>
    <dbReference type="NCBI Taxonomy" id="83231"/>
    <lineage>
        <taxon>Bacteria</taxon>
        <taxon>Pseudomonadati</taxon>
        <taxon>Bacteroidota</taxon>
        <taxon>Bacteroidia</taxon>
        <taxon>Bacteroidales</taxon>
        <taxon>Prevotellaceae</taxon>
        <taxon>Xylanibacter</taxon>
    </lineage>
</organism>
<comment type="caution">
    <text evidence="1">The sequence shown here is derived from an EMBL/GenBank/DDBJ whole genome shotgun (WGS) entry which is preliminary data.</text>
</comment>
<gene>
    <name evidence="1" type="ORF">I6E12_06480</name>
</gene>
<dbReference type="Proteomes" id="UP001200470">
    <property type="component" value="Unassembled WGS sequence"/>
</dbReference>
<reference evidence="1 2" key="1">
    <citation type="submission" date="2020-12" db="EMBL/GenBank/DDBJ databases">
        <title>Whole genome sequences of gut porcine anaerobes.</title>
        <authorList>
            <person name="Kubasova T."/>
            <person name="Jahodarova E."/>
            <person name="Rychlik I."/>
        </authorList>
    </citation>
    <scope>NUCLEOTIDE SEQUENCE [LARGE SCALE GENOMIC DNA]</scope>
    <source>
        <strain evidence="1 2">An925</strain>
    </source>
</reference>
<evidence type="ECO:0000313" key="1">
    <source>
        <dbReference type="EMBL" id="MCF2563755.1"/>
    </source>
</evidence>
<dbReference type="EMBL" id="JADYTN010000011">
    <property type="protein sequence ID" value="MCF2563755.1"/>
    <property type="molecule type" value="Genomic_DNA"/>
</dbReference>
<name>A0ABS9CGQ1_9BACT</name>
<sequence>MNNGFYTYSINIELDSSVKSLTKVAAMCISGTIQNGIFITQNECPNIKIYKNKIEFGKCYNPMYQGVSGNIFPNFFLEFGNLVYYFNDSYKCSIFNKQLDYKGAFAPTVPDNEQIFNMIYPRFA</sequence>
<accession>A0ABS9CGQ1</accession>